<name>A0A9P6XM27_RHIOR</name>
<sequence>MHAGAGAGRDARCAGSLPAAVPRCAHQHADRRQPVPARRPAAWHVRRRHHHGGTGRREPVAAPLAPQFGGVRHAARPRAGGAGIGRHRRPERAPAAGGE</sequence>
<gene>
    <name evidence="2" type="ORF">G6F51_014429</name>
</gene>
<dbReference type="AlphaFoldDB" id="A0A9P6XM27"/>
<feature type="compositionally biased region" description="Low complexity" evidence="1">
    <location>
        <begin position="34"/>
        <end position="43"/>
    </location>
</feature>
<evidence type="ECO:0000313" key="2">
    <source>
        <dbReference type="EMBL" id="KAG1524428.1"/>
    </source>
</evidence>
<dbReference type="Proteomes" id="UP000717996">
    <property type="component" value="Unassembled WGS sequence"/>
</dbReference>
<evidence type="ECO:0000256" key="1">
    <source>
        <dbReference type="SAM" id="MobiDB-lite"/>
    </source>
</evidence>
<evidence type="ECO:0000313" key="3">
    <source>
        <dbReference type="Proteomes" id="UP000717996"/>
    </source>
</evidence>
<comment type="caution">
    <text evidence="2">The sequence shown here is derived from an EMBL/GenBank/DDBJ whole genome shotgun (WGS) entry which is preliminary data.</text>
</comment>
<dbReference type="EMBL" id="JAANIT010010308">
    <property type="protein sequence ID" value="KAG1524428.1"/>
    <property type="molecule type" value="Genomic_DNA"/>
</dbReference>
<protein>
    <submittedName>
        <fullName evidence="2">Uncharacterized protein</fullName>
    </submittedName>
</protein>
<accession>A0A9P6XM27</accession>
<organism evidence="2 3">
    <name type="scientific">Rhizopus oryzae</name>
    <name type="common">Mucormycosis agent</name>
    <name type="synonym">Rhizopus arrhizus var. delemar</name>
    <dbReference type="NCBI Taxonomy" id="64495"/>
    <lineage>
        <taxon>Eukaryota</taxon>
        <taxon>Fungi</taxon>
        <taxon>Fungi incertae sedis</taxon>
        <taxon>Mucoromycota</taxon>
        <taxon>Mucoromycotina</taxon>
        <taxon>Mucoromycetes</taxon>
        <taxon>Mucorales</taxon>
        <taxon>Mucorineae</taxon>
        <taxon>Rhizopodaceae</taxon>
        <taxon>Rhizopus</taxon>
    </lineage>
</organism>
<proteinExistence type="predicted"/>
<feature type="compositionally biased region" description="Basic residues" evidence="1">
    <location>
        <begin position="44"/>
        <end position="54"/>
    </location>
</feature>
<reference evidence="2" key="1">
    <citation type="journal article" date="2020" name="Microb. Genom.">
        <title>Genetic diversity of clinical and environmental Mucorales isolates obtained from an investigation of mucormycosis cases among solid organ transplant recipients.</title>
        <authorList>
            <person name="Nguyen M.H."/>
            <person name="Kaul D."/>
            <person name="Muto C."/>
            <person name="Cheng S.J."/>
            <person name="Richter R.A."/>
            <person name="Bruno V.M."/>
            <person name="Liu G."/>
            <person name="Beyhan S."/>
            <person name="Sundermann A.J."/>
            <person name="Mounaud S."/>
            <person name="Pasculle A.W."/>
            <person name="Nierman W.C."/>
            <person name="Driscoll E."/>
            <person name="Cumbie R."/>
            <person name="Clancy C.J."/>
            <person name="Dupont C.L."/>
        </authorList>
    </citation>
    <scope>NUCLEOTIDE SEQUENCE</scope>
    <source>
        <strain evidence="2">GL16</strain>
    </source>
</reference>
<feature type="region of interest" description="Disordered" evidence="1">
    <location>
        <begin position="24"/>
        <end position="99"/>
    </location>
</feature>